<name>A0A2P2KG44_RHIMU</name>
<protein>
    <submittedName>
        <fullName evidence="1">Uncharacterized protein</fullName>
    </submittedName>
</protein>
<accession>A0A2P2KG44</accession>
<evidence type="ECO:0000313" key="1">
    <source>
        <dbReference type="EMBL" id="MBX04699.1"/>
    </source>
</evidence>
<proteinExistence type="predicted"/>
<reference evidence="1" key="1">
    <citation type="submission" date="2018-02" db="EMBL/GenBank/DDBJ databases">
        <title>Rhizophora mucronata_Transcriptome.</title>
        <authorList>
            <person name="Meera S.P."/>
            <person name="Sreeshan A."/>
            <person name="Augustine A."/>
        </authorList>
    </citation>
    <scope>NUCLEOTIDE SEQUENCE</scope>
    <source>
        <tissue evidence="1">Leaf</tissue>
    </source>
</reference>
<dbReference type="EMBL" id="GGEC01024215">
    <property type="protein sequence ID" value="MBX04699.1"/>
    <property type="molecule type" value="Transcribed_RNA"/>
</dbReference>
<organism evidence="1">
    <name type="scientific">Rhizophora mucronata</name>
    <name type="common">Asiatic mangrove</name>
    <dbReference type="NCBI Taxonomy" id="61149"/>
    <lineage>
        <taxon>Eukaryota</taxon>
        <taxon>Viridiplantae</taxon>
        <taxon>Streptophyta</taxon>
        <taxon>Embryophyta</taxon>
        <taxon>Tracheophyta</taxon>
        <taxon>Spermatophyta</taxon>
        <taxon>Magnoliopsida</taxon>
        <taxon>eudicotyledons</taxon>
        <taxon>Gunneridae</taxon>
        <taxon>Pentapetalae</taxon>
        <taxon>rosids</taxon>
        <taxon>fabids</taxon>
        <taxon>Malpighiales</taxon>
        <taxon>Rhizophoraceae</taxon>
        <taxon>Rhizophora</taxon>
    </lineage>
</organism>
<dbReference type="AlphaFoldDB" id="A0A2P2KG44"/>
<sequence>MPPPPPTPLFPSSSLQSPAALRLPPPFPSGPRAVASERKLTLNAAAALPVVTSTLSHPDRPTPHPFPSLHILLCKVCYCCQITRVFRFLSFRAN</sequence>